<proteinExistence type="predicted"/>
<accession>A0A316UE68</accession>
<dbReference type="Proteomes" id="UP000245942">
    <property type="component" value="Unassembled WGS sequence"/>
</dbReference>
<dbReference type="AlphaFoldDB" id="A0A316UE68"/>
<reference evidence="2 3" key="1">
    <citation type="journal article" date="2018" name="Mol. Biol. Evol.">
        <title>Broad Genomic Sampling Reveals a Smut Pathogenic Ancestry of the Fungal Clade Ustilaginomycotina.</title>
        <authorList>
            <person name="Kijpornyongpan T."/>
            <person name="Mondo S.J."/>
            <person name="Barry K."/>
            <person name="Sandor L."/>
            <person name="Lee J."/>
            <person name="Lipzen A."/>
            <person name="Pangilinan J."/>
            <person name="LaButti K."/>
            <person name="Hainaut M."/>
            <person name="Henrissat B."/>
            <person name="Grigoriev I.V."/>
            <person name="Spatafora J.W."/>
            <person name="Aime M.C."/>
        </authorList>
    </citation>
    <scope>NUCLEOTIDE SEQUENCE [LARGE SCALE GENOMIC DNA]</scope>
    <source>
        <strain evidence="2 3">MCA 4718</strain>
    </source>
</reference>
<evidence type="ECO:0000256" key="1">
    <source>
        <dbReference type="SAM" id="MobiDB-lite"/>
    </source>
</evidence>
<protein>
    <submittedName>
        <fullName evidence="2">Uncharacterized protein</fullName>
    </submittedName>
</protein>
<evidence type="ECO:0000313" key="2">
    <source>
        <dbReference type="EMBL" id="PWN23198.1"/>
    </source>
</evidence>
<sequence length="129" mass="13195">MTGPSSINKSYADASHPPGSDGVPNKAVSKPSTDKHEELRELHRDKNHSEQAIANRSSSGIGGRGSAQNYGQTNSSIEASHGCGGKGSHPEKAAAPAGAKYTDGSTSMADQPEPPASPGLASIDSQRMV</sequence>
<dbReference type="GeneID" id="37013472"/>
<feature type="region of interest" description="Disordered" evidence="1">
    <location>
        <begin position="1"/>
        <end position="129"/>
    </location>
</feature>
<feature type="compositionally biased region" description="Basic and acidic residues" evidence="1">
    <location>
        <begin position="32"/>
        <end position="49"/>
    </location>
</feature>
<feature type="compositionally biased region" description="Polar residues" evidence="1">
    <location>
        <begin position="67"/>
        <end position="78"/>
    </location>
</feature>
<gene>
    <name evidence="2" type="ORF">BCV69DRAFT_280809</name>
</gene>
<name>A0A316UE68_9BASI</name>
<organism evidence="2 3">
    <name type="scientific">Pseudomicrostroma glucosiphilum</name>
    <dbReference type="NCBI Taxonomy" id="1684307"/>
    <lineage>
        <taxon>Eukaryota</taxon>
        <taxon>Fungi</taxon>
        <taxon>Dikarya</taxon>
        <taxon>Basidiomycota</taxon>
        <taxon>Ustilaginomycotina</taxon>
        <taxon>Exobasidiomycetes</taxon>
        <taxon>Microstromatales</taxon>
        <taxon>Microstromatales incertae sedis</taxon>
        <taxon>Pseudomicrostroma</taxon>
    </lineage>
</organism>
<dbReference type="EMBL" id="KZ819322">
    <property type="protein sequence ID" value="PWN23198.1"/>
    <property type="molecule type" value="Genomic_DNA"/>
</dbReference>
<dbReference type="RefSeq" id="XP_025350358.1">
    <property type="nucleotide sequence ID" value="XM_025491738.1"/>
</dbReference>
<keyword evidence="3" id="KW-1185">Reference proteome</keyword>
<evidence type="ECO:0000313" key="3">
    <source>
        <dbReference type="Proteomes" id="UP000245942"/>
    </source>
</evidence>